<feature type="domain" description="HTH luxR-type" evidence="4">
    <location>
        <begin position="172"/>
        <end position="237"/>
    </location>
</feature>
<dbReference type="Proteomes" id="UP000324758">
    <property type="component" value="Unassembled WGS sequence"/>
</dbReference>
<evidence type="ECO:0000259" key="4">
    <source>
        <dbReference type="PROSITE" id="PS50043"/>
    </source>
</evidence>
<dbReference type="InterPro" id="IPR016032">
    <property type="entry name" value="Sig_transdc_resp-reg_C-effctor"/>
</dbReference>
<gene>
    <name evidence="5" type="ORF">FXB40_24820</name>
</gene>
<keyword evidence="6" id="KW-1185">Reference proteome</keyword>
<dbReference type="EMBL" id="VSSS01000038">
    <property type="protein sequence ID" value="TYL92339.1"/>
    <property type="molecule type" value="Genomic_DNA"/>
</dbReference>
<dbReference type="PROSITE" id="PS50043">
    <property type="entry name" value="HTH_LUXR_2"/>
    <property type="match status" value="1"/>
</dbReference>
<evidence type="ECO:0000256" key="1">
    <source>
        <dbReference type="ARBA" id="ARBA00023015"/>
    </source>
</evidence>
<dbReference type="InterPro" id="IPR000792">
    <property type="entry name" value="Tscrpt_reg_LuxR_C"/>
</dbReference>
<dbReference type="CDD" id="cd06170">
    <property type="entry name" value="LuxR_C_like"/>
    <property type="match status" value="1"/>
</dbReference>
<dbReference type="Pfam" id="PF00196">
    <property type="entry name" value="GerE"/>
    <property type="match status" value="1"/>
</dbReference>
<evidence type="ECO:0000313" key="5">
    <source>
        <dbReference type="EMBL" id="TYL92339.1"/>
    </source>
</evidence>
<dbReference type="Pfam" id="PF03472">
    <property type="entry name" value="Autoind_bind"/>
    <property type="match status" value="1"/>
</dbReference>
<dbReference type="PRINTS" id="PR00038">
    <property type="entry name" value="HTHLUXR"/>
</dbReference>
<dbReference type="RefSeq" id="WP_148774807.1">
    <property type="nucleotide sequence ID" value="NZ_VSSS01000038.1"/>
</dbReference>
<protein>
    <submittedName>
        <fullName evidence="5">LuxR family transcriptional regulator</fullName>
    </submittedName>
</protein>
<accession>A0A5D3K8F4</accession>
<keyword evidence="1" id="KW-0805">Transcription regulation</keyword>
<dbReference type="GO" id="GO:0006355">
    <property type="term" value="P:regulation of DNA-templated transcription"/>
    <property type="evidence" value="ECO:0007669"/>
    <property type="project" value="InterPro"/>
</dbReference>
<reference evidence="5 6" key="1">
    <citation type="submission" date="2019-08" db="EMBL/GenBank/DDBJ databases">
        <title>Bradyrhizobium hipponensis sp. nov., a rhizobium isolated from a Lupinus angustifolius root nodule in Tunisia.</title>
        <authorList>
            <person name="Off K."/>
            <person name="Rejili M."/>
            <person name="Mars M."/>
            <person name="Brachmann A."/>
            <person name="Marin M."/>
        </authorList>
    </citation>
    <scope>NUCLEOTIDE SEQUENCE [LARGE SCALE GENOMIC DNA]</scope>
    <source>
        <strain evidence="5 6">CTAW71</strain>
    </source>
</reference>
<name>A0A5D3K8F4_9BRAD</name>
<dbReference type="Gene3D" id="1.10.10.10">
    <property type="entry name" value="Winged helix-like DNA-binding domain superfamily/Winged helix DNA-binding domain"/>
    <property type="match status" value="1"/>
</dbReference>
<evidence type="ECO:0000256" key="3">
    <source>
        <dbReference type="ARBA" id="ARBA00023163"/>
    </source>
</evidence>
<evidence type="ECO:0000313" key="6">
    <source>
        <dbReference type="Proteomes" id="UP000324758"/>
    </source>
</evidence>
<dbReference type="SUPFAM" id="SSF46894">
    <property type="entry name" value="C-terminal effector domain of the bipartite response regulators"/>
    <property type="match status" value="1"/>
</dbReference>
<keyword evidence="2" id="KW-0238">DNA-binding</keyword>
<comment type="caution">
    <text evidence="5">The sequence shown here is derived from an EMBL/GenBank/DDBJ whole genome shotgun (WGS) entry which is preliminary data.</text>
</comment>
<dbReference type="InterPro" id="IPR036388">
    <property type="entry name" value="WH-like_DNA-bd_sf"/>
</dbReference>
<organism evidence="5 6">
    <name type="scientific">Bradyrhizobium rifense</name>
    <dbReference type="NCBI Taxonomy" id="515499"/>
    <lineage>
        <taxon>Bacteria</taxon>
        <taxon>Pseudomonadati</taxon>
        <taxon>Pseudomonadota</taxon>
        <taxon>Alphaproteobacteria</taxon>
        <taxon>Hyphomicrobiales</taxon>
        <taxon>Nitrobacteraceae</taxon>
        <taxon>Bradyrhizobium</taxon>
    </lineage>
</organism>
<dbReference type="SMART" id="SM00421">
    <property type="entry name" value="HTH_LUXR"/>
    <property type="match status" value="1"/>
</dbReference>
<evidence type="ECO:0000256" key="2">
    <source>
        <dbReference type="ARBA" id="ARBA00023125"/>
    </source>
</evidence>
<dbReference type="GO" id="GO:0003677">
    <property type="term" value="F:DNA binding"/>
    <property type="evidence" value="ECO:0007669"/>
    <property type="project" value="UniProtKB-KW"/>
</dbReference>
<dbReference type="AlphaFoldDB" id="A0A5D3K8F4"/>
<dbReference type="InterPro" id="IPR005143">
    <property type="entry name" value="TF_LuxR_autoind-bd_dom"/>
</dbReference>
<proteinExistence type="predicted"/>
<dbReference type="SUPFAM" id="SSF75516">
    <property type="entry name" value="Pheromone-binding domain of LuxR-like quorum-sensing transcription factors"/>
    <property type="match status" value="1"/>
</dbReference>
<dbReference type="PANTHER" id="PTHR44688">
    <property type="entry name" value="DNA-BINDING TRANSCRIPTIONAL ACTIVATOR DEVR_DOSR"/>
    <property type="match status" value="1"/>
</dbReference>
<dbReference type="InterPro" id="IPR036693">
    <property type="entry name" value="TF_LuxR_autoind-bd_dom_sf"/>
</dbReference>
<keyword evidence="3" id="KW-0804">Transcription</keyword>
<dbReference type="Gene3D" id="3.30.450.80">
    <property type="entry name" value="Transcription factor LuxR-like, autoinducer-binding domain"/>
    <property type="match status" value="1"/>
</dbReference>
<dbReference type="PANTHER" id="PTHR44688:SF16">
    <property type="entry name" value="DNA-BINDING TRANSCRIPTIONAL ACTIVATOR DEVR_DOSR"/>
    <property type="match status" value="1"/>
</dbReference>
<sequence>MDRVFQRFAEQLTESTHRDAAQQSMAEVAAALELSCFAYLAFPSRAGSAPNLISTYPPSWTAIYLQRGYESVDPVVRRAMRQPKPFQWGLGFEARNRSEAERALFEEAAKFGIRCGFTFPIHDDRGALAALSFASDDNRTGFKRSLIEHAQSLRLIATFFHAHAKRFWTIDRMVGGVVLSPREYQCLEWSARGKSAGEIGIILGIAERTAGFHLDNARAKLGVSSLRQAIVLLTESKSRK</sequence>
<dbReference type="OrthoDB" id="9803630at2"/>